<evidence type="ECO:0000313" key="3">
    <source>
        <dbReference type="Proteomes" id="UP000299211"/>
    </source>
</evidence>
<dbReference type="EMBL" id="BJHX01000001">
    <property type="protein sequence ID" value="GDY65709.1"/>
    <property type="molecule type" value="Genomic_DNA"/>
</dbReference>
<reference evidence="1 4" key="2">
    <citation type="submission" date="2019-04" db="EMBL/GenBank/DDBJ databases">
        <title>Draft genome sequences of Streptomyces avermitilis NBRC 14893.</title>
        <authorList>
            <person name="Komaki H."/>
            <person name="Tamura T."/>
            <person name="Hosoyama A."/>
        </authorList>
    </citation>
    <scope>NUCLEOTIDE SEQUENCE [LARGE SCALE GENOMIC DNA]</scope>
    <source>
        <strain evidence="1 4">NBRC 14893</strain>
    </source>
</reference>
<dbReference type="AlphaFoldDB" id="A0A4D4MPJ2"/>
<comment type="caution">
    <text evidence="2">The sequence shown here is derived from an EMBL/GenBank/DDBJ whole genome shotgun (WGS) entry which is preliminary data.</text>
</comment>
<proteinExistence type="predicted"/>
<dbReference type="Proteomes" id="UP000299211">
    <property type="component" value="Unassembled WGS sequence"/>
</dbReference>
<evidence type="ECO:0000313" key="2">
    <source>
        <dbReference type="EMBL" id="GDY74072.1"/>
    </source>
</evidence>
<evidence type="ECO:0000313" key="4">
    <source>
        <dbReference type="Proteomes" id="UP000302139"/>
    </source>
</evidence>
<reference evidence="2 3" key="1">
    <citation type="submission" date="2019-04" db="EMBL/GenBank/DDBJ databases">
        <title>Draft genome sequences of Streptomyces avermitilis ATCC 31267.</title>
        <authorList>
            <person name="Komaki H."/>
            <person name="Tamura T."/>
            <person name="Hosoyama A."/>
        </authorList>
    </citation>
    <scope>NUCLEOTIDE SEQUENCE [LARGE SCALE GENOMIC DNA]</scope>
    <source>
        <strain evidence="2 3">ATCC 31267</strain>
    </source>
</reference>
<protein>
    <submittedName>
        <fullName evidence="2">Uncharacterized protein</fullName>
    </submittedName>
</protein>
<sequence>MSARCPECHEPAQESAATDIAPCWGAPPAWSHEDGSALCPIVGPNGYEPAQPEFLT</sequence>
<dbReference type="EMBL" id="BJHY01000001">
    <property type="protein sequence ID" value="GDY74072.1"/>
    <property type="molecule type" value="Genomic_DNA"/>
</dbReference>
<name>A0A4D4MPJ2_STRAX</name>
<organism evidence="2 3">
    <name type="scientific">Streptomyces avermitilis</name>
    <dbReference type="NCBI Taxonomy" id="33903"/>
    <lineage>
        <taxon>Bacteria</taxon>
        <taxon>Bacillati</taxon>
        <taxon>Actinomycetota</taxon>
        <taxon>Actinomycetes</taxon>
        <taxon>Kitasatosporales</taxon>
        <taxon>Streptomycetaceae</taxon>
        <taxon>Streptomyces</taxon>
    </lineage>
</organism>
<gene>
    <name evidence="1" type="ORF">SAV14893_051020</name>
    <name evidence="2" type="ORF">SAV31267_035570</name>
</gene>
<evidence type="ECO:0000313" key="1">
    <source>
        <dbReference type="EMBL" id="GDY65709.1"/>
    </source>
</evidence>
<accession>A0A4D4MPJ2</accession>
<dbReference type="Proteomes" id="UP000302139">
    <property type="component" value="Unassembled WGS sequence"/>
</dbReference>